<reference evidence="3" key="1">
    <citation type="submission" date="2025-08" db="UniProtKB">
        <authorList>
            <consortium name="RefSeq"/>
        </authorList>
    </citation>
    <scope>IDENTIFICATION</scope>
    <source>
        <tissue evidence="3">Blood</tissue>
    </source>
</reference>
<gene>
    <name evidence="3" type="primary">LOC113600494</name>
</gene>
<name>A0ABM3NXP5_ACIJB</name>
<dbReference type="GeneID" id="113600494"/>
<feature type="region of interest" description="Disordered" evidence="1">
    <location>
        <begin position="1"/>
        <end position="78"/>
    </location>
</feature>
<feature type="compositionally biased region" description="Low complexity" evidence="1">
    <location>
        <begin position="54"/>
        <end position="66"/>
    </location>
</feature>
<dbReference type="Proteomes" id="UP001652583">
    <property type="component" value="Chromosome F2"/>
</dbReference>
<feature type="region of interest" description="Disordered" evidence="1">
    <location>
        <begin position="111"/>
        <end position="320"/>
    </location>
</feature>
<proteinExistence type="predicted"/>
<feature type="compositionally biased region" description="Basic and acidic residues" evidence="1">
    <location>
        <begin position="165"/>
        <end position="180"/>
    </location>
</feature>
<feature type="compositionally biased region" description="Pro residues" evidence="1">
    <location>
        <begin position="141"/>
        <end position="156"/>
    </location>
</feature>
<feature type="compositionally biased region" description="Basic and acidic residues" evidence="1">
    <location>
        <begin position="119"/>
        <end position="132"/>
    </location>
</feature>
<evidence type="ECO:0000313" key="3">
    <source>
        <dbReference type="RefSeq" id="XP_053064190.1"/>
    </source>
</evidence>
<accession>A0ABM3NXP5</accession>
<feature type="compositionally biased region" description="Basic and acidic residues" evidence="1">
    <location>
        <begin position="198"/>
        <end position="210"/>
    </location>
</feature>
<dbReference type="RefSeq" id="XP_053064190.1">
    <property type="nucleotide sequence ID" value="XM_053208215.1"/>
</dbReference>
<organism evidence="2 3">
    <name type="scientific">Acinonyx jubatus</name>
    <name type="common">Cheetah</name>
    <dbReference type="NCBI Taxonomy" id="32536"/>
    <lineage>
        <taxon>Eukaryota</taxon>
        <taxon>Metazoa</taxon>
        <taxon>Chordata</taxon>
        <taxon>Craniata</taxon>
        <taxon>Vertebrata</taxon>
        <taxon>Euteleostomi</taxon>
        <taxon>Mammalia</taxon>
        <taxon>Eutheria</taxon>
        <taxon>Laurasiatheria</taxon>
        <taxon>Carnivora</taxon>
        <taxon>Feliformia</taxon>
        <taxon>Felidae</taxon>
        <taxon>Felinae</taxon>
        <taxon>Acinonyx</taxon>
    </lineage>
</organism>
<feature type="compositionally biased region" description="Low complexity" evidence="1">
    <location>
        <begin position="238"/>
        <end position="270"/>
    </location>
</feature>
<feature type="compositionally biased region" description="Low complexity" evidence="1">
    <location>
        <begin position="1"/>
        <end position="14"/>
    </location>
</feature>
<sequence length="349" mass="37067">MSATHANTDFAAAARPTFLPNRPLQPRGAPSPVRPHSPHLPATPHRFRPETRLPEALAAPNPAPSATGSPGLEKPTSCCRQGVRLPLRSAACNPATCRAWQAPELSLLPAARAGTGRAAARETGRPAAPRDPRRPRRRAPTPAPGRPAASAPPPLPLTRAGTVLCRRDRAAREGRGRWPEGEQGGARPAPLRPPPPAKEGKEESGEHNSPRLEPAAARARRRLSLGGGHYARARARRAALPVVPAPARFSPPTRLPAAATSPAPPLLARLRPFRSRRPMAARPHYISARGRGLAAPATPARRELQGTSPSVPGAPPLPRALCRRLQPAPRRVFAVLLGDGPRRVSQVAR</sequence>
<protein>
    <submittedName>
        <fullName evidence="3">Uncharacterized protein LOC113600494</fullName>
    </submittedName>
</protein>
<evidence type="ECO:0000313" key="2">
    <source>
        <dbReference type="Proteomes" id="UP001652583"/>
    </source>
</evidence>
<evidence type="ECO:0000256" key="1">
    <source>
        <dbReference type="SAM" id="MobiDB-lite"/>
    </source>
</evidence>
<keyword evidence="2" id="KW-1185">Reference proteome</keyword>